<name>A0AAD4ET94_9PEZI</name>
<evidence type="ECO:0000256" key="1">
    <source>
        <dbReference type="SAM" id="SignalP"/>
    </source>
</evidence>
<organism evidence="3 4">
    <name type="scientific">Staphylotrichum longicolle</name>
    <dbReference type="NCBI Taxonomy" id="669026"/>
    <lineage>
        <taxon>Eukaryota</taxon>
        <taxon>Fungi</taxon>
        <taxon>Dikarya</taxon>
        <taxon>Ascomycota</taxon>
        <taxon>Pezizomycotina</taxon>
        <taxon>Sordariomycetes</taxon>
        <taxon>Sordariomycetidae</taxon>
        <taxon>Sordariales</taxon>
        <taxon>Chaetomiaceae</taxon>
        <taxon>Staphylotrichum</taxon>
    </lineage>
</organism>
<dbReference type="InterPro" id="IPR029226">
    <property type="entry name" value="Ecp2-like"/>
</dbReference>
<keyword evidence="1" id="KW-0732">Signal</keyword>
<gene>
    <name evidence="3" type="ORF">NEMBOFW57_009091</name>
</gene>
<dbReference type="EMBL" id="JAHCVI010000004">
    <property type="protein sequence ID" value="KAG7286775.1"/>
    <property type="molecule type" value="Genomic_DNA"/>
</dbReference>
<keyword evidence="4" id="KW-1185">Reference proteome</keyword>
<accession>A0AAD4ET94</accession>
<sequence>MPSLKVFIITLASFALPTALAAPTTPSTAAPALSKRATYHPSSPPERDDYCGEAVPTYTYGPSAPLVADCQGMPQAYPGPGYWTVSAAETNAAPDGWIRLVASGTCAFEVRWSWTGAAQDYRFGTNDLGFYVRGHANQAEAQDGRTL</sequence>
<dbReference type="Proteomes" id="UP001197093">
    <property type="component" value="Unassembled WGS sequence"/>
</dbReference>
<protein>
    <recommendedName>
        <fullName evidence="2">Ecp2 effector protein-like domain-containing protein</fullName>
    </recommendedName>
</protein>
<feature type="signal peptide" evidence="1">
    <location>
        <begin position="1"/>
        <end position="21"/>
    </location>
</feature>
<evidence type="ECO:0000313" key="4">
    <source>
        <dbReference type="Proteomes" id="UP001197093"/>
    </source>
</evidence>
<dbReference type="AlphaFoldDB" id="A0AAD4ET94"/>
<feature type="domain" description="Ecp2 effector protein-like" evidence="2">
    <location>
        <begin position="50"/>
        <end position="141"/>
    </location>
</feature>
<evidence type="ECO:0000259" key="2">
    <source>
        <dbReference type="Pfam" id="PF14856"/>
    </source>
</evidence>
<comment type="caution">
    <text evidence="3">The sequence shown here is derived from an EMBL/GenBank/DDBJ whole genome shotgun (WGS) entry which is preliminary data.</text>
</comment>
<reference evidence="3" key="1">
    <citation type="submission" date="2023-02" db="EMBL/GenBank/DDBJ databases">
        <authorList>
            <person name="Palmer J.M."/>
        </authorList>
    </citation>
    <scope>NUCLEOTIDE SEQUENCE</scope>
    <source>
        <strain evidence="3">FW57</strain>
    </source>
</reference>
<evidence type="ECO:0000313" key="3">
    <source>
        <dbReference type="EMBL" id="KAG7286775.1"/>
    </source>
</evidence>
<feature type="chain" id="PRO_5042140463" description="Ecp2 effector protein-like domain-containing protein" evidence="1">
    <location>
        <begin position="22"/>
        <end position="147"/>
    </location>
</feature>
<dbReference type="Pfam" id="PF14856">
    <property type="entry name" value="Hce2"/>
    <property type="match status" value="1"/>
</dbReference>
<proteinExistence type="predicted"/>